<comment type="caution">
    <text evidence="3">The sequence shown here is derived from an EMBL/GenBank/DDBJ whole genome shotgun (WGS) entry which is preliminary data.</text>
</comment>
<dbReference type="SUPFAM" id="SSF51735">
    <property type="entry name" value="NAD(P)-binding Rossmann-fold domains"/>
    <property type="match status" value="1"/>
</dbReference>
<sequence length="206" mass="22965">MGTIAVTGATGYLAEKLIERLITQGHTIHAIARNEGKLIALREKFKSVQIFPCPVEDYLLLKKALNGCDGIFHLAAFKDVILAKEHPLKAVQTNILGTLNLLKITVEEQNIKFILATSTDKAVQVSGTYGATKLLMENLFGDFEQINGSNCAYRIVRYGNVLHSTGSVLVKWKYALENRKELILTDPEATRFFITWEQAIDVIFPV</sequence>
<dbReference type="EMBL" id="JAKKWZ010000031">
    <property type="protein sequence ID" value="MCG0341255.1"/>
    <property type="molecule type" value="Genomic_DNA"/>
</dbReference>
<evidence type="ECO:0000256" key="1">
    <source>
        <dbReference type="ARBA" id="ARBA00007430"/>
    </source>
</evidence>
<gene>
    <name evidence="3" type="ORF">L4X52_14850</name>
</gene>
<dbReference type="Pfam" id="PF02719">
    <property type="entry name" value="Polysacc_synt_2"/>
    <property type="match status" value="1"/>
</dbReference>
<dbReference type="Gene3D" id="3.40.50.720">
    <property type="entry name" value="NAD(P)-binding Rossmann-like Domain"/>
    <property type="match status" value="1"/>
</dbReference>
<feature type="domain" description="Polysaccharide biosynthesis protein CapD-like" evidence="2">
    <location>
        <begin position="4"/>
        <end position="204"/>
    </location>
</feature>
<accession>A0AAW5AP28</accession>
<comment type="similarity">
    <text evidence="1">Belongs to the polysaccharide synthase family.</text>
</comment>
<dbReference type="InterPro" id="IPR003869">
    <property type="entry name" value="Polysac_CapD-like"/>
</dbReference>
<dbReference type="PANTHER" id="PTHR43318">
    <property type="entry name" value="UDP-N-ACETYLGLUCOSAMINE 4,6-DEHYDRATASE"/>
    <property type="match status" value="1"/>
</dbReference>
<dbReference type="InterPro" id="IPR051203">
    <property type="entry name" value="Polysaccharide_Synthase-Rel"/>
</dbReference>
<dbReference type="AlphaFoldDB" id="A0AAW5AP28"/>
<evidence type="ECO:0000259" key="2">
    <source>
        <dbReference type="Pfam" id="PF02719"/>
    </source>
</evidence>
<proteinExistence type="inferred from homology"/>
<dbReference type="Proteomes" id="UP001201179">
    <property type="component" value="Unassembled WGS sequence"/>
</dbReference>
<name>A0AAW5AP28_PHOVU</name>
<organism evidence="3 4">
    <name type="scientific">Phocaeicola vulgatus</name>
    <name type="common">Bacteroides vulgatus</name>
    <dbReference type="NCBI Taxonomy" id="821"/>
    <lineage>
        <taxon>Bacteria</taxon>
        <taxon>Pseudomonadati</taxon>
        <taxon>Bacteroidota</taxon>
        <taxon>Bacteroidia</taxon>
        <taxon>Bacteroidales</taxon>
        <taxon>Bacteroidaceae</taxon>
        <taxon>Phocaeicola</taxon>
    </lineage>
</organism>
<dbReference type="PANTHER" id="PTHR43318:SF2">
    <property type="entry name" value="UDP-N-ACETYLGLUCOSAMINE 4,6-DEHYDRATASE (INVERTING)"/>
    <property type="match status" value="1"/>
</dbReference>
<dbReference type="InterPro" id="IPR036291">
    <property type="entry name" value="NAD(P)-bd_dom_sf"/>
</dbReference>
<evidence type="ECO:0000313" key="4">
    <source>
        <dbReference type="Proteomes" id="UP001201179"/>
    </source>
</evidence>
<protein>
    <submittedName>
        <fullName evidence="3">Polysaccharide biosynthesis protein</fullName>
    </submittedName>
</protein>
<evidence type="ECO:0000313" key="3">
    <source>
        <dbReference type="EMBL" id="MCG0341255.1"/>
    </source>
</evidence>
<reference evidence="3" key="1">
    <citation type="submission" date="2022-01" db="EMBL/GenBank/DDBJ databases">
        <authorList>
            <person name="Mingchao X."/>
        </authorList>
    </citation>
    <scope>NUCLEOTIDE SEQUENCE</scope>
    <source>
        <strain evidence="3">Bv4372</strain>
    </source>
</reference>